<comment type="caution">
    <text evidence="2">The sequence shown here is derived from an EMBL/GenBank/DDBJ whole genome shotgun (WGS) entry which is preliminary data.</text>
</comment>
<dbReference type="HOGENOM" id="CLU_013985_19_1_9"/>
<dbReference type="InterPro" id="IPR000182">
    <property type="entry name" value="GNAT_dom"/>
</dbReference>
<dbReference type="eggNOG" id="COG1670">
    <property type="taxonomic scope" value="Bacteria"/>
</dbReference>
<dbReference type="Gene3D" id="3.40.630.30">
    <property type="match status" value="1"/>
</dbReference>
<keyword evidence="2" id="KW-0808">Transferase</keyword>
<evidence type="ECO:0000313" key="2">
    <source>
        <dbReference type="EMBL" id="EFU76509.1"/>
    </source>
</evidence>
<name>E6LNR1_9FIRM</name>
<dbReference type="AlphaFoldDB" id="E6LNR1"/>
<gene>
    <name evidence="2" type="ORF">HMPREF0381_1596</name>
</gene>
<sequence length="169" mass="19051">MDIIIKEARIEDAKKLIEYTGIVGSQTEYLSFGKEGIGVSLEEEEAFIRGIVENPKSVMYLAWKDGEIVGCSDIRNLPNKMSHRADFGITVVKSEWRKGIGSMLLEKCISFAKECGLEIINLEVMSENIRAIGLYKKFGFVKTGKTPACIKVNERYIDADTMYLDLRNI</sequence>
<proteinExistence type="predicted"/>
<accession>E6LNR1</accession>
<protein>
    <submittedName>
        <fullName evidence="2">Acetyltransferase, GNAT family</fullName>
    </submittedName>
</protein>
<reference evidence="2 3" key="1">
    <citation type="submission" date="2010-12" db="EMBL/GenBank/DDBJ databases">
        <authorList>
            <person name="Muzny D."/>
            <person name="Qin X."/>
            <person name="Deng J."/>
            <person name="Jiang H."/>
            <person name="Liu Y."/>
            <person name="Qu J."/>
            <person name="Song X.-Z."/>
            <person name="Zhang L."/>
            <person name="Thornton R."/>
            <person name="Coyle M."/>
            <person name="Francisco L."/>
            <person name="Jackson L."/>
            <person name="Javaid M."/>
            <person name="Korchina V."/>
            <person name="Kovar C."/>
            <person name="Mata R."/>
            <person name="Mathew T."/>
            <person name="Ngo R."/>
            <person name="Nguyen L."/>
            <person name="Nguyen N."/>
            <person name="Okwuonu G."/>
            <person name="Ongeri F."/>
            <person name="Pham C."/>
            <person name="Simmons D."/>
            <person name="Wilczek-Boney K."/>
            <person name="Hale W."/>
            <person name="Jakkamsetti A."/>
            <person name="Pham P."/>
            <person name="Ruth R."/>
            <person name="San Lucas F."/>
            <person name="Warren J."/>
            <person name="Zhang J."/>
            <person name="Zhao Z."/>
            <person name="Zhou C."/>
            <person name="Zhu D."/>
            <person name="Lee S."/>
            <person name="Bess C."/>
            <person name="Blankenburg K."/>
            <person name="Forbes L."/>
            <person name="Fu Q."/>
            <person name="Gubbala S."/>
            <person name="Hirani K."/>
            <person name="Jayaseelan J.C."/>
            <person name="Lara F."/>
            <person name="Munidasa M."/>
            <person name="Palculict T."/>
            <person name="Patil S."/>
            <person name="Pu L.-L."/>
            <person name="Saada N."/>
            <person name="Tang L."/>
            <person name="Weissenberger G."/>
            <person name="Zhu Y."/>
            <person name="Hemphill L."/>
            <person name="Shang Y."/>
            <person name="Youmans B."/>
            <person name="Ayvaz T."/>
            <person name="Ross M."/>
            <person name="Santibanez J."/>
            <person name="Aqrawi P."/>
            <person name="Gross S."/>
            <person name="Joshi V."/>
            <person name="Fowler G."/>
            <person name="Nazareth L."/>
            <person name="Reid J."/>
            <person name="Worley K."/>
            <person name="Petrosino J."/>
            <person name="Highlander S."/>
            <person name="Gibbs R."/>
        </authorList>
    </citation>
    <scope>NUCLEOTIDE SEQUENCE [LARGE SCALE GENOMIC DNA]</scope>
    <source>
        <strain evidence="2 3">DSM 3986</strain>
    </source>
</reference>
<dbReference type="PANTHER" id="PTHR43415:SF3">
    <property type="entry name" value="GNAT-FAMILY ACETYLTRANSFERASE"/>
    <property type="match status" value="1"/>
</dbReference>
<evidence type="ECO:0000313" key="3">
    <source>
        <dbReference type="Proteomes" id="UP000003434"/>
    </source>
</evidence>
<dbReference type="PANTHER" id="PTHR43415">
    <property type="entry name" value="SPERMIDINE N(1)-ACETYLTRANSFERASE"/>
    <property type="match status" value="1"/>
</dbReference>
<dbReference type="Pfam" id="PF00583">
    <property type="entry name" value="Acetyltransf_1"/>
    <property type="match status" value="1"/>
</dbReference>
<dbReference type="SUPFAM" id="SSF55729">
    <property type="entry name" value="Acyl-CoA N-acyltransferases (Nat)"/>
    <property type="match status" value="1"/>
</dbReference>
<dbReference type="InterPro" id="IPR016181">
    <property type="entry name" value="Acyl_CoA_acyltransferase"/>
</dbReference>
<dbReference type="CDD" id="cd04301">
    <property type="entry name" value="NAT_SF"/>
    <property type="match status" value="1"/>
</dbReference>
<evidence type="ECO:0000259" key="1">
    <source>
        <dbReference type="PROSITE" id="PS51186"/>
    </source>
</evidence>
<dbReference type="Proteomes" id="UP000003434">
    <property type="component" value="Unassembled WGS sequence"/>
</dbReference>
<dbReference type="PROSITE" id="PS51186">
    <property type="entry name" value="GNAT"/>
    <property type="match status" value="1"/>
</dbReference>
<dbReference type="RefSeq" id="WP_008751362.1">
    <property type="nucleotide sequence ID" value="NZ_GL622296.1"/>
</dbReference>
<dbReference type="EMBL" id="AEPW01000063">
    <property type="protein sequence ID" value="EFU76509.1"/>
    <property type="molecule type" value="Genomic_DNA"/>
</dbReference>
<dbReference type="GO" id="GO:0016747">
    <property type="term" value="F:acyltransferase activity, transferring groups other than amino-acyl groups"/>
    <property type="evidence" value="ECO:0007669"/>
    <property type="project" value="InterPro"/>
</dbReference>
<feature type="domain" description="N-acetyltransferase" evidence="1">
    <location>
        <begin position="3"/>
        <end position="167"/>
    </location>
</feature>
<organism evidence="2 3">
    <name type="scientific">Lachnoanaerobaculum saburreum DSM 3986</name>
    <dbReference type="NCBI Taxonomy" id="887325"/>
    <lineage>
        <taxon>Bacteria</taxon>
        <taxon>Bacillati</taxon>
        <taxon>Bacillota</taxon>
        <taxon>Clostridia</taxon>
        <taxon>Lachnospirales</taxon>
        <taxon>Lachnospiraceae</taxon>
        <taxon>Lachnoanaerobaculum</taxon>
    </lineage>
</organism>